<dbReference type="InterPro" id="IPR032790">
    <property type="entry name" value="GDE_C"/>
</dbReference>
<dbReference type="InterPro" id="IPR012341">
    <property type="entry name" value="6hp_glycosidase-like_sf"/>
</dbReference>
<name>A0A7X2Z7X0_9BACL</name>
<dbReference type="InterPro" id="IPR008928">
    <property type="entry name" value="6-hairpin_glycosidase_sf"/>
</dbReference>
<dbReference type="RefSeq" id="WP_127607512.1">
    <property type="nucleotide sequence ID" value="NZ_JARTHJ010000177.1"/>
</dbReference>
<keyword evidence="3" id="KW-1185">Reference proteome</keyword>
<dbReference type="EMBL" id="WNZX01000001">
    <property type="protein sequence ID" value="MUG69380.1"/>
    <property type="molecule type" value="Genomic_DNA"/>
</dbReference>
<evidence type="ECO:0000313" key="3">
    <source>
        <dbReference type="Proteomes" id="UP000450917"/>
    </source>
</evidence>
<dbReference type="Pfam" id="PF06202">
    <property type="entry name" value="GDE_C"/>
    <property type="match status" value="1"/>
</dbReference>
<evidence type="ECO:0000313" key="2">
    <source>
        <dbReference type="EMBL" id="MUG69380.1"/>
    </source>
</evidence>
<comment type="caution">
    <text evidence="2">The sequence shown here is derived from an EMBL/GenBank/DDBJ whole genome shotgun (WGS) entry which is preliminary data.</text>
</comment>
<organism evidence="2 3">
    <name type="scientific">Paenibacillus validus</name>
    <dbReference type="NCBI Taxonomy" id="44253"/>
    <lineage>
        <taxon>Bacteria</taxon>
        <taxon>Bacillati</taxon>
        <taxon>Bacillota</taxon>
        <taxon>Bacilli</taxon>
        <taxon>Bacillales</taxon>
        <taxon>Paenibacillaceae</taxon>
        <taxon>Paenibacillus</taxon>
    </lineage>
</organism>
<dbReference type="Proteomes" id="UP000450917">
    <property type="component" value="Unassembled WGS sequence"/>
</dbReference>
<dbReference type="GO" id="GO:0005975">
    <property type="term" value="P:carbohydrate metabolic process"/>
    <property type="evidence" value="ECO:0007669"/>
    <property type="project" value="InterPro"/>
</dbReference>
<feature type="domain" description="Glycogen debranching enzyme C-terminal" evidence="1">
    <location>
        <begin position="415"/>
        <end position="767"/>
    </location>
</feature>
<gene>
    <name evidence="2" type="ORF">GNP93_01690</name>
</gene>
<dbReference type="PANTHER" id="PTHR34987:SF6">
    <property type="entry name" value="ALPHA-L-RHAMNOSIDASE SIX-HAIRPIN GLYCOSIDASE DOMAIN-CONTAINING PROTEIN"/>
    <property type="match status" value="1"/>
</dbReference>
<dbReference type="Gene3D" id="1.50.10.10">
    <property type="match status" value="1"/>
</dbReference>
<dbReference type="PANTHER" id="PTHR34987">
    <property type="entry name" value="C, PUTATIVE (AFU_ORTHOLOGUE AFUA_3G02880)-RELATED"/>
    <property type="match status" value="1"/>
</dbReference>
<dbReference type="SUPFAM" id="SSF48208">
    <property type="entry name" value="Six-hairpin glycosidases"/>
    <property type="match status" value="1"/>
</dbReference>
<dbReference type="AlphaFoldDB" id="A0A7X2Z7X0"/>
<reference evidence="2 3" key="1">
    <citation type="submission" date="2019-11" db="EMBL/GenBank/DDBJ databases">
        <title>Draft genome sequences of five Paenibacillus species of dairy origin.</title>
        <authorList>
            <person name="Olajide A.M."/>
            <person name="Chen S."/>
            <person name="Lapointe G."/>
        </authorList>
    </citation>
    <scope>NUCLEOTIDE SEQUENCE [LARGE SCALE GENOMIC DNA]</scope>
    <source>
        <strain evidence="2 3">2CS3</strain>
    </source>
</reference>
<evidence type="ECO:0000259" key="1">
    <source>
        <dbReference type="Pfam" id="PF06202"/>
    </source>
</evidence>
<sequence>MRKIQAKQLGDIFYEMTYVKGSLRNDYSGGVCIGFRFNLDNPPLALGGMAIDFKLLLDGNEMSPDKVWIMQDQHGRNAGTISEAEPFTFEVGAATEWSVLYPGGLTPGEHTLVIVTEQYAFGKIYSRFTIKDQVADIQEPCLTKTGPFDRPLALSNDTSFTVLNWAGDLSADWNWWGLVTDNGGLYSPPARYIRHLKWQLRKGEGQEAYPLVRFTERANHLPGRLEAFSRFDRLTVDRKVFMSPADAAVLTRFTLTNHGDGTETFELIADVEAMLVPYGLLGVKAKQFKFRQTEGKLIMENPQLPYVAVIACDAGCTASFGSEYQGADPRVQLRIPCEIAPHSSLTVTVVLTGDPEHEAAAVETATRCLTQAGELFVQTAGSYRDYLQETAAAYTGDDELDRAFDFAKLALKLLKFNHPEIGIGICAGFPRFPNYWSRDSAWTAFAYLAIGDVEFVKEVLLNFISLQLKEDRPGAMAGDMPTVISGPGFMHQTSWGGSAEGVLLQAILFREYVQAAKDTEFARAYFPSLLESVNWALRCDRDGDGFLEHGIVGDVSTSQAFTIPDTQWMDHIDRRKSGNDVQGLYWHALRSASDVAHLIGETEFALKWRTLADQVEQQYEDAFWYEDGAYYYDRLLEDGTPDPTLRPNYAVNLMFSTLADPDRVKASLEKLEAAEVTTPFGVRTRSAADEGNGYDPSSYQEGAVWNLTTGWVALAEFNAGRPEQGVAFLRMIASRILDEMGMAAELYRANRPEPLNGCFLQAWSVGMYVWCLMRYHREISRFIQSESNR</sequence>
<proteinExistence type="predicted"/>
<protein>
    <recommendedName>
        <fullName evidence="1">Glycogen debranching enzyme C-terminal domain-containing protein</fullName>
    </recommendedName>
</protein>
<accession>A0A7X2Z7X0</accession>